<dbReference type="NCBIfam" id="TIGR00114">
    <property type="entry name" value="lumazine-synth"/>
    <property type="match status" value="1"/>
</dbReference>
<dbReference type="UniPathway" id="UPA00275">
    <property type="reaction ID" value="UER00404"/>
</dbReference>
<feature type="binding site" evidence="7">
    <location>
        <begin position="62"/>
        <end position="64"/>
    </location>
    <ligand>
        <name>5-amino-6-(D-ribitylamino)uracil</name>
        <dbReference type="ChEBI" id="CHEBI:15934"/>
    </ligand>
</feature>
<evidence type="ECO:0000313" key="9">
    <source>
        <dbReference type="Proteomes" id="UP000012019"/>
    </source>
</evidence>
<evidence type="ECO:0000256" key="2">
    <source>
        <dbReference type="ARBA" id="ARBA00007424"/>
    </source>
</evidence>
<dbReference type="HAMAP" id="MF_00178">
    <property type="entry name" value="Lumazine_synth"/>
    <property type="match status" value="1"/>
</dbReference>
<dbReference type="PATRIC" id="fig|1286106.3.peg.938"/>
<protein>
    <recommendedName>
        <fullName evidence="3 7">6,7-dimethyl-8-ribityllumazine synthase</fullName>
        <shortName evidence="7">DMRL synthase</shortName>
        <shortName evidence="7">LS</shortName>
        <shortName evidence="7">Lumazine synthase</shortName>
        <ecNumber evidence="3 7">2.5.1.78</ecNumber>
    </recommendedName>
</protein>
<comment type="function">
    <text evidence="7">Catalyzes the formation of 6,7-dimethyl-8-ribityllumazine by condensation of 5-amino-6-(D-ribitylamino)uracil with 3,4-dihydroxy-2-butanone 4-phosphate. This is the penultimate step in the biosynthesis of riboflavin.</text>
</comment>
<sequence length="168" mass="18223">MADDLKSSATRTGLNGAGLKIGIVQSRFNPKIVSALLAACIEELNRSGIVGDDIVLFTVPGALEIPLLLQELASTQQFDGLIALGCVIRGDTYHFEVVCNESARAISELQLQYQIPVANAVLTTENEQQAEHRAIIKGKESAQVVLEMVLSLKRIRSTQRPPERKLSA</sequence>
<dbReference type="Gene3D" id="3.40.50.960">
    <property type="entry name" value="Lumazine/riboflavin synthase"/>
    <property type="match status" value="1"/>
</dbReference>
<feature type="binding site" evidence="7">
    <location>
        <begin position="91"/>
        <end position="92"/>
    </location>
    <ligand>
        <name>(2S)-2-hydroxy-3-oxobutyl phosphate</name>
        <dbReference type="ChEBI" id="CHEBI:58830"/>
    </ligand>
</feature>
<dbReference type="eggNOG" id="COG0054">
    <property type="taxonomic scope" value="Bacteria"/>
</dbReference>
<evidence type="ECO:0000313" key="8">
    <source>
        <dbReference type="EMBL" id="EMR13505.1"/>
    </source>
</evidence>
<evidence type="ECO:0000256" key="3">
    <source>
        <dbReference type="ARBA" id="ARBA00012664"/>
    </source>
</evidence>
<comment type="subunit">
    <text evidence="7">Forms an icosahedral capsid composed of 60 subunits, arranged as a dodecamer of pentamers.</text>
</comment>
<comment type="pathway">
    <text evidence="1 7">Cofactor biosynthesis; riboflavin biosynthesis; riboflavin from 2-hydroxy-3-oxobutyl phosphate and 5-amino-6-(D-ribitylamino)uracil: step 1/2.</text>
</comment>
<dbReference type="GO" id="GO:0000906">
    <property type="term" value="F:6,7-dimethyl-8-ribityllumazine synthase activity"/>
    <property type="evidence" value="ECO:0007669"/>
    <property type="project" value="UniProtKB-UniRule"/>
</dbReference>
<feature type="binding site" evidence="7">
    <location>
        <begin position="86"/>
        <end position="88"/>
    </location>
    <ligand>
        <name>5-amino-6-(D-ribitylamino)uracil</name>
        <dbReference type="ChEBI" id="CHEBI:15934"/>
    </ligand>
</feature>
<dbReference type="EMBL" id="APHR01000021">
    <property type="protein sequence ID" value="EMR13505.1"/>
    <property type="molecule type" value="Genomic_DNA"/>
</dbReference>
<evidence type="ECO:0000256" key="4">
    <source>
        <dbReference type="ARBA" id="ARBA00022619"/>
    </source>
</evidence>
<comment type="caution">
    <text evidence="8">The sequence shown here is derived from an EMBL/GenBank/DDBJ whole genome shotgun (WGS) entry which is preliminary data.</text>
</comment>
<gene>
    <name evidence="7 8" type="primary">ribH</name>
    <name evidence="8" type="ORF">MPL1_04667</name>
</gene>
<dbReference type="InterPro" id="IPR036467">
    <property type="entry name" value="LS/RS_sf"/>
</dbReference>
<feature type="binding site" evidence="7">
    <location>
        <position position="119"/>
    </location>
    <ligand>
        <name>5-amino-6-(D-ribitylamino)uracil</name>
        <dbReference type="ChEBI" id="CHEBI:15934"/>
    </ligand>
</feature>
<dbReference type="GO" id="GO:0009231">
    <property type="term" value="P:riboflavin biosynthetic process"/>
    <property type="evidence" value="ECO:0007669"/>
    <property type="project" value="UniProtKB-UniRule"/>
</dbReference>
<feature type="active site" description="Proton donor" evidence="7">
    <location>
        <position position="94"/>
    </location>
</feature>
<keyword evidence="4 7" id="KW-0686">Riboflavin biosynthesis</keyword>
<comment type="catalytic activity">
    <reaction evidence="6 7">
        <text>(2S)-2-hydroxy-3-oxobutyl phosphate + 5-amino-6-(D-ribitylamino)uracil = 6,7-dimethyl-8-(1-D-ribityl)lumazine + phosphate + 2 H2O + H(+)</text>
        <dbReference type="Rhea" id="RHEA:26152"/>
        <dbReference type="ChEBI" id="CHEBI:15377"/>
        <dbReference type="ChEBI" id="CHEBI:15378"/>
        <dbReference type="ChEBI" id="CHEBI:15934"/>
        <dbReference type="ChEBI" id="CHEBI:43474"/>
        <dbReference type="ChEBI" id="CHEBI:58201"/>
        <dbReference type="ChEBI" id="CHEBI:58830"/>
        <dbReference type="EC" id="2.5.1.78"/>
    </reaction>
</comment>
<comment type="similarity">
    <text evidence="2 7">Belongs to the DMRL synthase family.</text>
</comment>
<dbReference type="SUPFAM" id="SSF52121">
    <property type="entry name" value="Lumazine synthase"/>
    <property type="match status" value="1"/>
</dbReference>
<evidence type="ECO:0000256" key="5">
    <source>
        <dbReference type="ARBA" id="ARBA00022679"/>
    </source>
</evidence>
<dbReference type="RefSeq" id="WP_009725949.1">
    <property type="nucleotide sequence ID" value="NZ_APHR01000021.1"/>
</dbReference>
<name>M7PHY2_9GAMM</name>
<proteinExistence type="inferred from homology"/>
<feature type="binding site" evidence="7">
    <location>
        <position position="133"/>
    </location>
    <ligand>
        <name>(2S)-2-hydroxy-3-oxobutyl phosphate</name>
        <dbReference type="ChEBI" id="CHEBI:58830"/>
    </ligand>
</feature>
<dbReference type="EC" id="2.5.1.78" evidence="3 7"/>
<reference evidence="8 9" key="1">
    <citation type="journal article" date="2013" name="Genome Announc.">
        <title>Draft Genome Sequence of Methylophaga lonarensis MPLT, a Haloalkaliphilic (Non-Methane-Utilizing) Methylotroph.</title>
        <authorList>
            <person name="Shetty S.A."/>
            <person name="Marathe N.P."/>
            <person name="Munot H."/>
            <person name="Antony C.P."/>
            <person name="Dhotre D.P."/>
            <person name="Murrell J.C."/>
            <person name="Shouche Y.S."/>
        </authorList>
    </citation>
    <scope>NUCLEOTIDE SEQUENCE [LARGE SCALE GENOMIC DNA]</scope>
    <source>
        <strain evidence="8 9">MPL</strain>
    </source>
</reference>
<dbReference type="STRING" id="1286106.MPL1_04667"/>
<dbReference type="OrthoDB" id="9809709at2"/>
<keyword evidence="5 7" id="KW-0808">Transferase</keyword>
<organism evidence="8 9">
    <name type="scientific">Methylophaga lonarensis MPL</name>
    <dbReference type="NCBI Taxonomy" id="1286106"/>
    <lineage>
        <taxon>Bacteria</taxon>
        <taxon>Pseudomonadati</taxon>
        <taxon>Pseudomonadota</taxon>
        <taxon>Gammaproteobacteria</taxon>
        <taxon>Thiotrichales</taxon>
        <taxon>Piscirickettsiaceae</taxon>
        <taxon>Methylophaga</taxon>
    </lineage>
</organism>
<evidence type="ECO:0000256" key="1">
    <source>
        <dbReference type="ARBA" id="ARBA00004917"/>
    </source>
</evidence>
<dbReference type="PANTHER" id="PTHR21058:SF0">
    <property type="entry name" value="6,7-DIMETHYL-8-RIBITYLLUMAZINE SYNTHASE"/>
    <property type="match status" value="1"/>
</dbReference>
<dbReference type="GO" id="GO:0005829">
    <property type="term" value="C:cytosol"/>
    <property type="evidence" value="ECO:0007669"/>
    <property type="project" value="TreeGrafter"/>
</dbReference>
<evidence type="ECO:0000256" key="7">
    <source>
        <dbReference type="HAMAP-Rule" id="MF_00178"/>
    </source>
</evidence>
<accession>M7PHY2</accession>
<keyword evidence="9" id="KW-1185">Reference proteome</keyword>
<dbReference type="Proteomes" id="UP000012019">
    <property type="component" value="Unassembled WGS sequence"/>
</dbReference>
<dbReference type="PANTHER" id="PTHR21058">
    <property type="entry name" value="6,7-DIMETHYL-8-RIBITYLLUMAZINE SYNTHASE DMRL SYNTHASE LUMAZINE SYNTHASE"/>
    <property type="match status" value="1"/>
</dbReference>
<feature type="binding site" evidence="7">
    <location>
        <position position="28"/>
    </location>
    <ligand>
        <name>5-amino-6-(D-ribitylamino)uracil</name>
        <dbReference type="ChEBI" id="CHEBI:15934"/>
    </ligand>
</feature>
<dbReference type="AlphaFoldDB" id="M7PHY2"/>
<dbReference type="InterPro" id="IPR002180">
    <property type="entry name" value="LS/RS"/>
</dbReference>
<dbReference type="Pfam" id="PF00885">
    <property type="entry name" value="DMRL_synthase"/>
    <property type="match status" value="1"/>
</dbReference>
<dbReference type="CDD" id="cd09209">
    <property type="entry name" value="Lumazine_synthase-I"/>
    <property type="match status" value="1"/>
</dbReference>
<dbReference type="InterPro" id="IPR034964">
    <property type="entry name" value="LS"/>
</dbReference>
<evidence type="ECO:0000256" key="6">
    <source>
        <dbReference type="ARBA" id="ARBA00048785"/>
    </source>
</evidence>
<dbReference type="GO" id="GO:0009349">
    <property type="term" value="C:riboflavin synthase complex"/>
    <property type="evidence" value="ECO:0007669"/>
    <property type="project" value="UniProtKB-UniRule"/>
</dbReference>